<dbReference type="EMBL" id="CCKQ01000568">
    <property type="protein sequence ID" value="CDW71648.1"/>
    <property type="molecule type" value="Genomic_DNA"/>
</dbReference>
<dbReference type="AlphaFoldDB" id="A0A077ZP09"/>
<sequence>MEKVRPLGETSPLKIFINDANTFLAQAIIEEIRNDHQAFDSDTLNSHKIVATITDRENAKPPSGITKIIAKNKKKAVYSSILTSDIVIFDINFGSTEDVDSIVKFLKEQQNGIPKPITLIILSSVMSWSGTDPKEPKNKEIVDNSEDEDMTAEERERLMTTDFIDEDYLTRMPSTRFANLKYIENLVLQLPKFQPLITSYIVCTGILYGNGERTLYEHFRKAWTGTTLPLLGEGNNRLPTIHVQDAAKLIKKIIYDKPNYPYILAVDEGKCTQKQIVEALSQGKEKRISQVDILEVYSEEWSDYLNIDIAMRPSKLFDSSFQWTCRDGLCKHIGLIFDQFSSFRGLNPIRISIFGPPKAGKTKLAKALKKLLQIPRLNLREVFDLAKKSQSQIVKKIQQKENEIKDKFVEEQLAAKKKPADIDKDKIQVKFPDRTVGEVVRFVLKSQLYKTKGLIYDNFPKSEKQAKRLFYSIKGENDHDDDEGFFNQLEHAKVHLKKLPNVIIHLRCSREASSQRFRIQQQESGENNNNITEAEFERRMNDYENNYHGLVDFYRDMKDSTVKIVEIDTMGKKLDDIYRIAKDQVFQYYKFLDYLYVSEDNEKALIEKLQKQEELRVREEQIQKKLQQEQALKLQQQLALQKGSASGPGQENRRVNSRLQKIDEKKHFLLDTKSLPIRQYLLDKIIPTLTKGIMEMTDKLEFEKVTEEEIFNGTNFFEGDFLDHLIRVFEMKGDEFREEYLEAQRKKELEKELERKKSDKGKGEDSDDYEEESPDEVDASNA</sequence>
<dbReference type="SUPFAM" id="SSF51735">
    <property type="entry name" value="NAD(P)-binding Rossmann-fold domains"/>
    <property type="match status" value="1"/>
</dbReference>
<accession>A0A077ZP09</accession>
<reference evidence="3 4" key="1">
    <citation type="submission" date="2014-06" db="EMBL/GenBank/DDBJ databases">
        <authorList>
            <person name="Swart Estienne"/>
        </authorList>
    </citation>
    <scope>NUCLEOTIDE SEQUENCE [LARGE SCALE GENOMIC DNA]</scope>
    <source>
        <strain evidence="3 4">130c</strain>
    </source>
</reference>
<evidence type="ECO:0000256" key="1">
    <source>
        <dbReference type="SAM" id="Coils"/>
    </source>
</evidence>
<dbReference type="InParanoid" id="A0A077ZP09"/>
<evidence type="ECO:0000313" key="3">
    <source>
        <dbReference type="EMBL" id="CDW71648.1"/>
    </source>
</evidence>
<dbReference type="InterPro" id="IPR051783">
    <property type="entry name" value="NAD(P)-dependent_oxidoreduct"/>
</dbReference>
<dbReference type="InterPro" id="IPR036291">
    <property type="entry name" value="NAD(P)-bd_dom_sf"/>
</dbReference>
<dbReference type="GO" id="GO:0004029">
    <property type="term" value="F:aldehyde dehydrogenase (NAD+) activity"/>
    <property type="evidence" value="ECO:0007669"/>
    <property type="project" value="TreeGrafter"/>
</dbReference>
<dbReference type="PANTHER" id="PTHR48079">
    <property type="entry name" value="PROTEIN YEEZ"/>
    <property type="match status" value="1"/>
</dbReference>
<feature type="compositionally biased region" description="Basic and acidic residues" evidence="2">
    <location>
        <begin position="132"/>
        <end position="142"/>
    </location>
</feature>
<dbReference type="Gene3D" id="3.40.50.720">
    <property type="entry name" value="NAD(P)-binding Rossmann-like Domain"/>
    <property type="match status" value="1"/>
</dbReference>
<keyword evidence="1" id="KW-0175">Coiled coil</keyword>
<dbReference type="PANTHER" id="PTHR48079:SF6">
    <property type="entry name" value="NAD(P)-BINDING DOMAIN-CONTAINING PROTEIN-RELATED"/>
    <property type="match status" value="1"/>
</dbReference>
<feature type="compositionally biased region" description="Acidic residues" evidence="2">
    <location>
        <begin position="765"/>
        <end position="782"/>
    </location>
</feature>
<organism evidence="3 4">
    <name type="scientific">Stylonychia lemnae</name>
    <name type="common">Ciliate</name>
    <dbReference type="NCBI Taxonomy" id="5949"/>
    <lineage>
        <taxon>Eukaryota</taxon>
        <taxon>Sar</taxon>
        <taxon>Alveolata</taxon>
        <taxon>Ciliophora</taxon>
        <taxon>Intramacronucleata</taxon>
        <taxon>Spirotrichea</taxon>
        <taxon>Stichotrichia</taxon>
        <taxon>Sporadotrichida</taxon>
        <taxon>Oxytrichidae</taxon>
        <taxon>Stylonychinae</taxon>
        <taxon>Stylonychia</taxon>
    </lineage>
</organism>
<name>A0A077ZP09_STYLE</name>
<dbReference type="SUPFAM" id="SSF52540">
    <property type="entry name" value="P-loop containing nucleoside triphosphate hydrolases"/>
    <property type="match status" value="1"/>
</dbReference>
<dbReference type="Gene3D" id="3.40.50.300">
    <property type="entry name" value="P-loop containing nucleotide triphosphate hydrolases"/>
    <property type="match status" value="1"/>
</dbReference>
<dbReference type="PROSITE" id="PS50007">
    <property type="entry name" value="PIPLC_X_DOMAIN"/>
    <property type="match status" value="1"/>
</dbReference>
<feature type="coiled-coil region" evidence="1">
    <location>
        <begin position="609"/>
        <end position="637"/>
    </location>
</feature>
<dbReference type="OMA" id="YYRIPHI"/>
<gene>
    <name evidence="3" type="primary">Contig14216.g15148</name>
    <name evidence="3" type="ORF">STYLEM_595</name>
</gene>
<dbReference type="OrthoDB" id="10262413at2759"/>
<feature type="region of interest" description="Disordered" evidence="2">
    <location>
        <begin position="131"/>
        <end position="152"/>
    </location>
</feature>
<protein>
    <submittedName>
        <fullName evidence="3">Dpy-30 motif family protein</fullName>
    </submittedName>
</protein>
<dbReference type="GO" id="GO:0005737">
    <property type="term" value="C:cytoplasm"/>
    <property type="evidence" value="ECO:0007669"/>
    <property type="project" value="TreeGrafter"/>
</dbReference>
<feature type="region of interest" description="Disordered" evidence="2">
    <location>
        <begin position="747"/>
        <end position="782"/>
    </location>
</feature>
<dbReference type="InterPro" id="IPR027417">
    <property type="entry name" value="P-loop_NTPase"/>
</dbReference>
<feature type="compositionally biased region" description="Basic and acidic residues" evidence="2">
    <location>
        <begin position="747"/>
        <end position="764"/>
    </location>
</feature>
<evidence type="ECO:0000313" key="4">
    <source>
        <dbReference type="Proteomes" id="UP000039865"/>
    </source>
</evidence>
<keyword evidence="4" id="KW-1185">Reference proteome</keyword>
<dbReference type="Proteomes" id="UP000039865">
    <property type="component" value="Unassembled WGS sequence"/>
</dbReference>
<proteinExistence type="predicted"/>
<evidence type="ECO:0000256" key="2">
    <source>
        <dbReference type="SAM" id="MobiDB-lite"/>
    </source>
</evidence>